<dbReference type="InterPro" id="IPR004441">
    <property type="entry name" value="rRNA_MeTrfase_TrmH"/>
</dbReference>
<dbReference type="EMBL" id="AGQV01000010">
    <property type="protein sequence ID" value="EHH67470.1"/>
    <property type="molecule type" value="Genomic_DNA"/>
</dbReference>
<dbReference type="SUPFAM" id="SSF55315">
    <property type="entry name" value="L30e-like"/>
    <property type="match status" value="1"/>
</dbReference>
<evidence type="ECO:0000256" key="3">
    <source>
        <dbReference type="SAM" id="MobiDB-lite"/>
    </source>
</evidence>
<keyword evidence="2 5" id="KW-0808">Transferase</keyword>
<dbReference type="Pfam" id="PF00588">
    <property type="entry name" value="SpoU_methylase"/>
    <property type="match status" value="1"/>
</dbReference>
<organism evidence="5 6">
    <name type="scientific">Gluconobacter morbifer G707</name>
    <dbReference type="NCBI Taxonomy" id="1088869"/>
    <lineage>
        <taxon>Bacteria</taxon>
        <taxon>Pseudomonadati</taxon>
        <taxon>Pseudomonadota</taxon>
        <taxon>Alphaproteobacteria</taxon>
        <taxon>Acetobacterales</taxon>
        <taxon>Acetobacteraceae</taxon>
        <taxon>Gluconobacter</taxon>
    </lineage>
</organism>
<dbReference type="GO" id="GO:0006396">
    <property type="term" value="P:RNA processing"/>
    <property type="evidence" value="ECO:0007669"/>
    <property type="project" value="InterPro"/>
</dbReference>
<proteinExistence type="predicted"/>
<dbReference type="SUPFAM" id="SSF75217">
    <property type="entry name" value="alpha/beta knot"/>
    <property type="match status" value="1"/>
</dbReference>
<evidence type="ECO:0000256" key="1">
    <source>
        <dbReference type="ARBA" id="ARBA00022603"/>
    </source>
</evidence>
<accession>G6XL42</accession>
<evidence type="ECO:0000313" key="6">
    <source>
        <dbReference type="Proteomes" id="UP000004949"/>
    </source>
</evidence>
<reference evidence="5 6" key="1">
    <citation type="submission" date="2011-10" db="EMBL/GenBank/DDBJ databases">
        <title>Genome sequence of Gluconobacter morbifer G707, isolated from Drosophila gut.</title>
        <authorList>
            <person name="Lee W.-J."/>
            <person name="Kim E.-K."/>
        </authorList>
    </citation>
    <scope>NUCLEOTIDE SEQUENCE [LARGE SCALE GENOMIC DNA]</scope>
    <source>
        <strain evidence="5 6">G707</strain>
    </source>
</reference>
<keyword evidence="1 5" id="KW-0489">Methyltransferase</keyword>
<dbReference type="InterPro" id="IPR029028">
    <property type="entry name" value="Alpha/beta_knot_MTases"/>
</dbReference>
<protein>
    <submittedName>
        <fullName evidence="5">23S rRNA methyltransferase</fullName>
    </submittedName>
</protein>
<dbReference type="eggNOG" id="COG0566">
    <property type="taxonomic scope" value="Bacteria"/>
</dbReference>
<dbReference type="Pfam" id="PF08032">
    <property type="entry name" value="SpoU_sub_bind"/>
    <property type="match status" value="1"/>
</dbReference>
<feature type="compositionally biased region" description="Polar residues" evidence="3">
    <location>
        <begin position="25"/>
        <end position="36"/>
    </location>
</feature>
<dbReference type="Gene3D" id="3.30.1330.30">
    <property type="match status" value="1"/>
</dbReference>
<dbReference type="STRING" id="1088869.GMO_24650"/>
<gene>
    <name evidence="5" type="ORF">GMO_24650</name>
</gene>
<dbReference type="InterPro" id="IPR013123">
    <property type="entry name" value="SpoU_subst-bd"/>
</dbReference>
<feature type="domain" description="RNA 2-O ribose methyltransferase substrate binding" evidence="4">
    <location>
        <begin position="44"/>
        <end position="114"/>
    </location>
</feature>
<dbReference type="Proteomes" id="UP000004949">
    <property type="component" value="Unassembled WGS sequence"/>
</dbReference>
<keyword evidence="6" id="KW-1185">Reference proteome</keyword>
<dbReference type="InterPro" id="IPR029026">
    <property type="entry name" value="tRNA_m1G_MTases_N"/>
</dbReference>
<dbReference type="PANTHER" id="PTHR46429:SF1">
    <property type="entry name" value="23S RRNA (GUANOSINE-2'-O-)-METHYLTRANSFERASE RLMB"/>
    <property type="match status" value="1"/>
</dbReference>
<dbReference type="AlphaFoldDB" id="G6XL42"/>
<dbReference type="InterPro" id="IPR001537">
    <property type="entry name" value="SpoU_MeTrfase"/>
</dbReference>
<dbReference type="GO" id="GO:0003723">
    <property type="term" value="F:RNA binding"/>
    <property type="evidence" value="ECO:0007669"/>
    <property type="project" value="InterPro"/>
</dbReference>
<evidence type="ECO:0000313" key="5">
    <source>
        <dbReference type="EMBL" id="EHH67470.1"/>
    </source>
</evidence>
<feature type="compositionally biased region" description="Low complexity" evidence="3">
    <location>
        <begin position="14"/>
        <end position="24"/>
    </location>
</feature>
<sequence length="270" mass="28907">MIFFMARRPHSRSASSRSIERIPSLSNPSAVRTGRSSKGAPGYWIYGRHAVEAALANPARTIHEFLATREAAASLEQNLRQQPQIVDRERLDRLCERDAVHQGLCLRVDPLTSLSIHEALAQPGPILVLDQVTDPRNIGAILRSAAAFGAAGLLVQDRNTPQESGAMAKAASGALDIVPILREVNLSRALATLQAENLWVVGLDAGGGRLDGTSFGDRRVALVLGAEGAGLRRLTRETCDEIASVYMPGNMESLNVSNAAAVALYELARG</sequence>
<dbReference type="NCBIfam" id="TIGR00186">
    <property type="entry name" value="rRNA_methyl_3"/>
    <property type="match status" value="1"/>
</dbReference>
<dbReference type="GO" id="GO:0005829">
    <property type="term" value="C:cytosol"/>
    <property type="evidence" value="ECO:0007669"/>
    <property type="project" value="TreeGrafter"/>
</dbReference>
<dbReference type="GO" id="GO:0032259">
    <property type="term" value="P:methylation"/>
    <property type="evidence" value="ECO:0007669"/>
    <property type="project" value="UniProtKB-KW"/>
</dbReference>
<dbReference type="PANTHER" id="PTHR46429">
    <property type="entry name" value="23S RRNA (GUANOSINE-2'-O-)-METHYLTRANSFERASE RLMB"/>
    <property type="match status" value="1"/>
</dbReference>
<dbReference type="CDD" id="cd18103">
    <property type="entry name" value="SpoU-like_RlmB"/>
    <property type="match status" value="1"/>
</dbReference>
<name>G6XL42_9PROT</name>
<dbReference type="SMART" id="SM00967">
    <property type="entry name" value="SpoU_sub_bind"/>
    <property type="match status" value="1"/>
</dbReference>
<dbReference type="InterPro" id="IPR029064">
    <property type="entry name" value="Ribosomal_eL30-like_sf"/>
</dbReference>
<feature type="region of interest" description="Disordered" evidence="3">
    <location>
        <begin position="14"/>
        <end position="37"/>
    </location>
</feature>
<dbReference type="Gene3D" id="3.40.1280.10">
    <property type="match status" value="1"/>
</dbReference>
<evidence type="ECO:0000259" key="4">
    <source>
        <dbReference type="SMART" id="SM00967"/>
    </source>
</evidence>
<dbReference type="GO" id="GO:0008173">
    <property type="term" value="F:RNA methyltransferase activity"/>
    <property type="evidence" value="ECO:0007669"/>
    <property type="project" value="InterPro"/>
</dbReference>
<comment type="caution">
    <text evidence="5">The sequence shown here is derived from an EMBL/GenBank/DDBJ whole genome shotgun (WGS) entry which is preliminary data.</text>
</comment>
<dbReference type="PATRIC" id="fig|1088869.3.peg.2456"/>
<evidence type="ECO:0000256" key="2">
    <source>
        <dbReference type="ARBA" id="ARBA00022679"/>
    </source>
</evidence>